<accession>A0A2K1K4A9</accession>
<keyword evidence="3" id="KW-1185">Reference proteome</keyword>
<dbReference type="Proteomes" id="UP000006727">
    <property type="component" value="Chromosome 9"/>
</dbReference>
<sequence>MRTTHPSHLVEIVICSFCIENLLATRSYIVCTSLVFCQASTGISNSEGVNATTRTWFPRVHQGLLHTVFALSLYFATCVEEHTSPERRLPF</sequence>
<evidence type="ECO:0000313" key="2">
    <source>
        <dbReference type="EnsemblPlants" id="Pp3c9_23810V3.1"/>
    </source>
</evidence>
<protein>
    <submittedName>
        <fullName evidence="1 2">Uncharacterized protein</fullName>
    </submittedName>
</protein>
<evidence type="ECO:0000313" key="3">
    <source>
        <dbReference type="Proteomes" id="UP000006727"/>
    </source>
</evidence>
<name>A0A2K1K4A9_PHYPA</name>
<evidence type="ECO:0000313" key="1">
    <source>
        <dbReference type="EMBL" id="PNR48614.1"/>
    </source>
</evidence>
<dbReference type="EnsemblPlants" id="Pp3c9_23810V3.1">
    <property type="protein sequence ID" value="Pp3c9_23810V3.1"/>
    <property type="gene ID" value="Pp3c9_23810"/>
</dbReference>
<reference evidence="1 3" key="1">
    <citation type="journal article" date="2008" name="Science">
        <title>The Physcomitrella genome reveals evolutionary insights into the conquest of land by plants.</title>
        <authorList>
            <person name="Rensing S."/>
            <person name="Lang D."/>
            <person name="Zimmer A."/>
            <person name="Terry A."/>
            <person name="Salamov A."/>
            <person name="Shapiro H."/>
            <person name="Nishiyama T."/>
            <person name="Perroud P.-F."/>
            <person name="Lindquist E."/>
            <person name="Kamisugi Y."/>
            <person name="Tanahashi T."/>
            <person name="Sakakibara K."/>
            <person name="Fujita T."/>
            <person name="Oishi K."/>
            <person name="Shin-I T."/>
            <person name="Kuroki Y."/>
            <person name="Toyoda A."/>
            <person name="Suzuki Y."/>
            <person name="Hashimoto A."/>
            <person name="Yamaguchi K."/>
            <person name="Sugano A."/>
            <person name="Kohara Y."/>
            <person name="Fujiyama A."/>
            <person name="Anterola A."/>
            <person name="Aoki S."/>
            <person name="Ashton N."/>
            <person name="Barbazuk W.B."/>
            <person name="Barker E."/>
            <person name="Bennetzen J."/>
            <person name="Bezanilla M."/>
            <person name="Blankenship R."/>
            <person name="Cho S.H."/>
            <person name="Dutcher S."/>
            <person name="Estelle M."/>
            <person name="Fawcett J.A."/>
            <person name="Gundlach H."/>
            <person name="Hanada K."/>
            <person name="Heyl A."/>
            <person name="Hicks K.A."/>
            <person name="Hugh J."/>
            <person name="Lohr M."/>
            <person name="Mayer K."/>
            <person name="Melkozernov A."/>
            <person name="Murata T."/>
            <person name="Nelson D."/>
            <person name="Pils B."/>
            <person name="Prigge M."/>
            <person name="Reiss B."/>
            <person name="Renner T."/>
            <person name="Rombauts S."/>
            <person name="Rushton P."/>
            <person name="Sanderfoot A."/>
            <person name="Schween G."/>
            <person name="Shiu S.-H."/>
            <person name="Stueber K."/>
            <person name="Theodoulou F.L."/>
            <person name="Tu H."/>
            <person name="Van de Peer Y."/>
            <person name="Verrier P.J."/>
            <person name="Waters E."/>
            <person name="Wood A."/>
            <person name="Yang L."/>
            <person name="Cove D."/>
            <person name="Cuming A."/>
            <person name="Hasebe M."/>
            <person name="Lucas S."/>
            <person name="Mishler D.B."/>
            <person name="Reski R."/>
            <person name="Grigoriev I."/>
            <person name="Quatrano R.S."/>
            <person name="Boore J.L."/>
        </authorList>
    </citation>
    <scope>NUCLEOTIDE SEQUENCE [LARGE SCALE GENOMIC DNA]</scope>
    <source>
        <strain evidence="2 3">cv. Gransden 2004</strain>
    </source>
</reference>
<proteinExistence type="predicted"/>
<reference evidence="1 3" key="2">
    <citation type="journal article" date="2018" name="Plant J.">
        <title>The Physcomitrella patens chromosome-scale assembly reveals moss genome structure and evolution.</title>
        <authorList>
            <person name="Lang D."/>
            <person name="Ullrich K.K."/>
            <person name="Murat F."/>
            <person name="Fuchs J."/>
            <person name="Jenkins J."/>
            <person name="Haas F.B."/>
            <person name="Piednoel M."/>
            <person name="Gundlach H."/>
            <person name="Van Bel M."/>
            <person name="Meyberg R."/>
            <person name="Vives C."/>
            <person name="Morata J."/>
            <person name="Symeonidi A."/>
            <person name="Hiss M."/>
            <person name="Muchero W."/>
            <person name="Kamisugi Y."/>
            <person name="Saleh O."/>
            <person name="Blanc G."/>
            <person name="Decker E.L."/>
            <person name="van Gessel N."/>
            <person name="Grimwood J."/>
            <person name="Hayes R.D."/>
            <person name="Graham S.W."/>
            <person name="Gunter L.E."/>
            <person name="McDaniel S.F."/>
            <person name="Hoernstein S.N.W."/>
            <person name="Larsson A."/>
            <person name="Li F.W."/>
            <person name="Perroud P.F."/>
            <person name="Phillips J."/>
            <person name="Ranjan P."/>
            <person name="Rokshar D.S."/>
            <person name="Rothfels C.J."/>
            <person name="Schneider L."/>
            <person name="Shu S."/>
            <person name="Stevenson D.W."/>
            <person name="Thummler F."/>
            <person name="Tillich M."/>
            <person name="Villarreal Aguilar J.C."/>
            <person name="Widiez T."/>
            <person name="Wong G.K."/>
            <person name="Wymore A."/>
            <person name="Zhang Y."/>
            <person name="Zimmer A.D."/>
            <person name="Quatrano R.S."/>
            <person name="Mayer K.F.X."/>
            <person name="Goodstein D."/>
            <person name="Casacuberta J.M."/>
            <person name="Vandepoele K."/>
            <person name="Reski R."/>
            <person name="Cuming A.C."/>
            <person name="Tuskan G.A."/>
            <person name="Maumus F."/>
            <person name="Salse J."/>
            <person name="Schmutz J."/>
            <person name="Rensing S.A."/>
        </authorList>
    </citation>
    <scope>NUCLEOTIDE SEQUENCE [LARGE SCALE GENOMIC DNA]</scope>
    <source>
        <strain evidence="2 3">cv. Gransden 2004</strain>
    </source>
</reference>
<dbReference type="Gramene" id="Pp3c9_23810V3.1">
    <property type="protein sequence ID" value="Pp3c9_23810V3.1"/>
    <property type="gene ID" value="Pp3c9_23810"/>
</dbReference>
<dbReference type="InParanoid" id="A0A2K1K4A9"/>
<organism evidence="1">
    <name type="scientific">Physcomitrium patens</name>
    <name type="common">Spreading-leaved earth moss</name>
    <name type="synonym">Physcomitrella patens</name>
    <dbReference type="NCBI Taxonomy" id="3218"/>
    <lineage>
        <taxon>Eukaryota</taxon>
        <taxon>Viridiplantae</taxon>
        <taxon>Streptophyta</taxon>
        <taxon>Embryophyta</taxon>
        <taxon>Bryophyta</taxon>
        <taxon>Bryophytina</taxon>
        <taxon>Bryopsida</taxon>
        <taxon>Funariidae</taxon>
        <taxon>Funariales</taxon>
        <taxon>Funariaceae</taxon>
        <taxon>Physcomitrium</taxon>
    </lineage>
</organism>
<gene>
    <name evidence="1" type="ORF">PHYPA_013091</name>
</gene>
<dbReference type="AlphaFoldDB" id="A0A2K1K4A9"/>
<reference evidence="2" key="3">
    <citation type="submission" date="2020-12" db="UniProtKB">
        <authorList>
            <consortium name="EnsemblPlants"/>
        </authorList>
    </citation>
    <scope>IDENTIFICATION</scope>
</reference>
<dbReference type="EMBL" id="ABEU02000009">
    <property type="protein sequence ID" value="PNR48614.1"/>
    <property type="molecule type" value="Genomic_DNA"/>
</dbReference>